<dbReference type="AlphaFoldDB" id="A0A0L7L515"/>
<protein>
    <submittedName>
        <fullName evidence="2">Uncharacterized protein</fullName>
    </submittedName>
</protein>
<evidence type="ECO:0000313" key="1">
    <source>
        <dbReference type="EMBL" id="KOB60012.1"/>
    </source>
</evidence>
<proteinExistence type="predicted"/>
<keyword evidence="3" id="KW-1185">Reference proteome</keyword>
<comment type="caution">
    <text evidence="2">The sequence shown here is derived from an EMBL/GenBank/DDBJ whole genome shotgun (WGS) entry which is preliminary data.</text>
</comment>
<dbReference type="EMBL" id="JTDY01010208">
    <property type="protein sequence ID" value="KOB60012.1"/>
    <property type="molecule type" value="Genomic_DNA"/>
</dbReference>
<dbReference type="Proteomes" id="UP000037510">
    <property type="component" value="Unassembled WGS sequence"/>
</dbReference>
<dbReference type="EMBL" id="JTDY01002909">
    <property type="protein sequence ID" value="KOB70505.1"/>
    <property type="molecule type" value="Genomic_DNA"/>
</dbReference>
<accession>A0A0L7L515</accession>
<gene>
    <name evidence="2" type="ORF">OBRU01_11408</name>
    <name evidence="1" type="ORF">OBRU01_25267</name>
</gene>
<name>A0A0L7L515_OPEBR</name>
<evidence type="ECO:0000313" key="2">
    <source>
        <dbReference type="EMBL" id="KOB70505.1"/>
    </source>
</evidence>
<reference evidence="2 3" key="1">
    <citation type="journal article" date="2015" name="Genome Biol. Evol.">
        <title>The genome of winter moth (Operophtera brumata) provides a genomic perspective on sexual dimorphism and phenology.</title>
        <authorList>
            <person name="Derks M.F."/>
            <person name="Smit S."/>
            <person name="Salis L."/>
            <person name="Schijlen E."/>
            <person name="Bossers A."/>
            <person name="Mateman C."/>
            <person name="Pijl A.S."/>
            <person name="de Ridder D."/>
            <person name="Groenen M.A."/>
            <person name="Visser M.E."/>
            <person name="Megens H.J."/>
        </authorList>
    </citation>
    <scope>NUCLEOTIDE SEQUENCE [LARGE SCALE GENOMIC DNA]</scope>
    <source>
        <strain evidence="2">WM2013NL</strain>
        <tissue evidence="2">Head and thorax</tissue>
    </source>
</reference>
<organism evidence="2 3">
    <name type="scientific">Operophtera brumata</name>
    <name type="common">Winter moth</name>
    <name type="synonym">Phalaena brumata</name>
    <dbReference type="NCBI Taxonomy" id="104452"/>
    <lineage>
        <taxon>Eukaryota</taxon>
        <taxon>Metazoa</taxon>
        <taxon>Ecdysozoa</taxon>
        <taxon>Arthropoda</taxon>
        <taxon>Hexapoda</taxon>
        <taxon>Insecta</taxon>
        <taxon>Pterygota</taxon>
        <taxon>Neoptera</taxon>
        <taxon>Endopterygota</taxon>
        <taxon>Lepidoptera</taxon>
        <taxon>Glossata</taxon>
        <taxon>Ditrysia</taxon>
        <taxon>Geometroidea</taxon>
        <taxon>Geometridae</taxon>
        <taxon>Larentiinae</taxon>
        <taxon>Operophtera</taxon>
    </lineage>
</organism>
<evidence type="ECO:0000313" key="3">
    <source>
        <dbReference type="Proteomes" id="UP000037510"/>
    </source>
</evidence>
<sequence length="82" mass="9878">MVESSWQATLQYLIPIKPKYFQQPPTQIYETNQVLTSPDRHLRSSQSSQYTWIPWCRLLASLVWRSRTRWKPPRPPWYGVCL</sequence>